<organism evidence="13 14">
    <name type="scientific">Clupea harengus</name>
    <name type="common">Atlantic herring</name>
    <dbReference type="NCBI Taxonomy" id="7950"/>
    <lineage>
        <taxon>Eukaryota</taxon>
        <taxon>Metazoa</taxon>
        <taxon>Chordata</taxon>
        <taxon>Craniata</taxon>
        <taxon>Vertebrata</taxon>
        <taxon>Euteleostomi</taxon>
        <taxon>Actinopterygii</taxon>
        <taxon>Neopterygii</taxon>
        <taxon>Teleostei</taxon>
        <taxon>Clupei</taxon>
        <taxon>Clupeiformes</taxon>
        <taxon>Clupeoidei</taxon>
        <taxon>Clupeidae</taxon>
        <taxon>Clupea</taxon>
    </lineage>
</organism>
<evidence type="ECO:0000256" key="8">
    <source>
        <dbReference type="ARBA" id="ARBA00037101"/>
    </source>
</evidence>
<keyword evidence="7 11" id="KW-0472">Membrane</keyword>
<feature type="transmembrane region" description="Helical" evidence="11">
    <location>
        <begin position="227"/>
        <end position="251"/>
    </location>
</feature>
<dbReference type="GeneID" id="105907940"/>
<dbReference type="CTD" id="151258"/>
<evidence type="ECO:0000256" key="3">
    <source>
        <dbReference type="ARBA" id="ARBA00022448"/>
    </source>
</evidence>
<gene>
    <name evidence="14" type="primary">slc38a11</name>
</gene>
<feature type="transmembrane region" description="Helical" evidence="11">
    <location>
        <begin position="156"/>
        <end position="175"/>
    </location>
</feature>
<evidence type="ECO:0000256" key="11">
    <source>
        <dbReference type="SAM" id="Phobius"/>
    </source>
</evidence>
<feature type="transmembrane region" description="Helical" evidence="11">
    <location>
        <begin position="374"/>
        <end position="392"/>
    </location>
</feature>
<keyword evidence="6 11" id="KW-1133">Transmembrane helix</keyword>
<name>A0A6P3W8Z7_CLUHA</name>
<dbReference type="KEGG" id="char:105907940"/>
<evidence type="ECO:0000313" key="14">
    <source>
        <dbReference type="RefSeq" id="XP_012691798.2"/>
    </source>
</evidence>
<dbReference type="PANTHER" id="PTHR22950">
    <property type="entry name" value="AMINO ACID TRANSPORTER"/>
    <property type="match status" value="1"/>
</dbReference>
<keyword evidence="5" id="KW-0029">Amino-acid transport</keyword>
<feature type="transmembrane region" description="Helical" evidence="11">
    <location>
        <begin position="70"/>
        <end position="91"/>
    </location>
</feature>
<dbReference type="Pfam" id="PF01490">
    <property type="entry name" value="Aa_trans"/>
    <property type="match status" value="1"/>
</dbReference>
<evidence type="ECO:0000256" key="5">
    <source>
        <dbReference type="ARBA" id="ARBA00022970"/>
    </source>
</evidence>
<protein>
    <recommendedName>
        <fullName evidence="9">Putative sodium-coupled neutral amino acid transporter 11</fullName>
    </recommendedName>
    <alternativeName>
        <fullName evidence="10">Solute carrier family 38 member 11</fullName>
    </alternativeName>
</protein>
<feature type="transmembrane region" description="Helical" evidence="11">
    <location>
        <begin position="338"/>
        <end position="362"/>
    </location>
</feature>
<feature type="transmembrane region" description="Helical" evidence="11">
    <location>
        <begin position="263"/>
        <end position="285"/>
    </location>
</feature>
<evidence type="ECO:0000313" key="13">
    <source>
        <dbReference type="Proteomes" id="UP000515152"/>
    </source>
</evidence>
<evidence type="ECO:0000256" key="4">
    <source>
        <dbReference type="ARBA" id="ARBA00022692"/>
    </source>
</evidence>
<proteinExistence type="inferred from homology"/>
<sequence>MIFEMENGPINKRVGDQQIDNDRTSLLTTQKEDAELGTSSMTSASFNFINSIIGSGIIGLPYALNQAGLPLGLLLLVGVAFITDYSIILLIRGGNISGTSSYQSLVYSTFGFAGYLVLSVLQFLYPFIAMISYNIIAGDTLTKVFLRIPGVGPESMFADRHFVILATTILFTLPLSLYRDIAKLGKVSLISMVLTFAILITVIIRAATLGPQIPPTEEPWAFARWNAIQAVGVMSFAFICHHNSFLIYGSLREPTLSNWSRVTHLSVGFAFLVSAAFSVAGYITFTGYTQGDLFENYCRNDNLATFGRFCYGISIVTTFPLECFVTREVVSNVFFKGILSNTAHVVVTFIIVSACTAMSLGFDCLGVVLELNGVLSATPLIFIIPSACFLKLSSGRWFQGENIIPCIILLAGVFVMTTGLIMTVLYPQDCSHGAEMFYCKTSNMSVISTTAPPLLPVQNSTPVQNSIFDMR</sequence>
<feature type="transmembrane region" description="Helical" evidence="11">
    <location>
        <begin position="404"/>
        <end position="426"/>
    </location>
</feature>
<dbReference type="RefSeq" id="XP_012691798.2">
    <property type="nucleotide sequence ID" value="XM_012836344.2"/>
</dbReference>
<dbReference type="Proteomes" id="UP000515152">
    <property type="component" value="Chromosome 2"/>
</dbReference>
<evidence type="ECO:0000256" key="7">
    <source>
        <dbReference type="ARBA" id="ARBA00023136"/>
    </source>
</evidence>
<feature type="transmembrane region" description="Helical" evidence="11">
    <location>
        <begin position="112"/>
        <end position="136"/>
    </location>
</feature>
<feature type="domain" description="Amino acid transporter transmembrane" evidence="12">
    <location>
        <begin position="38"/>
        <end position="424"/>
    </location>
</feature>
<comment type="function">
    <text evidence="8">Putative sodium-dependent amino acid/proton antiporter.</text>
</comment>
<keyword evidence="13" id="KW-1185">Reference proteome</keyword>
<comment type="similarity">
    <text evidence="2">Belongs to the amino acid/polyamine transporter 2 family.</text>
</comment>
<keyword evidence="4 11" id="KW-0812">Transmembrane</keyword>
<dbReference type="OrthoDB" id="28208at2759"/>
<evidence type="ECO:0000256" key="2">
    <source>
        <dbReference type="ARBA" id="ARBA00008066"/>
    </source>
</evidence>
<dbReference type="AlphaFoldDB" id="A0A6P3W8Z7"/>
<dbReference type="InterPro" id="IPR013057">
    <property type="entry name" value="AA_transpt_TM"/>
</dbReference>
<feature type="transmembrane region" description="Helical" evidence="11">
    <location>
        <begin position="305"/>
        <end position="326"/>
    </location>
</feature>
<comment type="subcellular location">
    <subcellularLocation>
        <location evidence="1">Membrane</location>
        <topology evidence="1">Multi-pass membrane protein</topology>
    </subcellularLocation>
</comment>
<keyword evidence="3" id="KW-0813">Transport</keyword>
<reference evidence="14" key="1">
    <citation type="submission" date="2025-08" db="UniProtKB">
        <authorList>
            <consortium name="RefSeq"/>
        </authorList>
    </citation>
    <scope>IDENTIFICATION</scope>
</reference>
<dbReference type="GO" id="GO:0016020">
    <property type="term" value="C:membrane"/>
    <property type="evidence" value="ECO:0007669"/>
    <property type="project" value="UniProtKB-SubCell"/>
</dbReference>
<evidence type="ECO:0000256" key="6">
    <source>
        <dbReference type="ARBA" id="ARBA00022989"/>
    </source>
</evidence>
<dbReference type="GO" id="GO:0015179">
    <property type="term" value="F:L-amino acid transmembrane transporter activity"/>
    <property type="evidence" value="ECO:0007669"/>
    <property type="project" value="TreeGrafter"/>
</dbReference>
<evidence type="ECO:0000256" key="9">
    <source>
        <dbReference type="ARBA" id="ARBA00040814"/>
    </source>
</evidence>
<evidence type="ECO:0000256" key="1">
    <source>
        <dbReference type="ARBA" id="ARBA00004141"/>
    </source>
</evidence>
<accession>A0A6P3W8Z7</accession>
<dbReference type="PANTHER" id="PTHR22950:SF458">
    <property type="entry name" value="SODIUM-COUPLED NEUTRAL AMINO ACID TRANSPORTER 11-RELATED"/>
    <property type="match status" value="1"/>
</dbReference>
<evidence type="ECO:0000259" key="12">
    <source>
        <dbReference type="Pfam" id="PF01490"/>
    </source>
</evidence>
<evidence type="ECO:0000256" key="10">
    <source>
        <dbReference type="ARBA" id="ARBA00041723"/>
    </source>
</evidence>
<feature type="transmembrane region" description="Helical" evidence="11">
    <location>
        <begin position="187"/>
        <end position="207"/>
    </location>
</feature>
<feature type="transmembrane region" description="Helical" evidence="11">
    <location>
        <begin position="46"/>
        <end position="64"/>
    </location>
</feature>